<proteinExistence type="predicted"/>
<dbReference type="SUPFAM" id="SSF51569">
    <property type="entry name" value="Aldolase"/>
    <property type="match status" value="1"/>
</dbReference>
<feature type="non-terminal residue" evidence="1">
    <location>
        <position position="1"/>
    </location>
</feature>
<sequence>DIDAAKKYQDHIEPLRTVLHKATSPVSLKTALNIAGITVGPTRLPAKMPTKEDSLYRETQNVISAYQQQGIV</sequence>
<evidence type="ECO:0000313" key="2">
    <source>
        <dbReference type="Proteomes" id="UP000290475"/>
    </source>
</evidence>
<comment type="caution">
    <text evidence="1">The sequence shown here is derived from an EMBL/GenBank/DDBJ whole genome shotgun (WGS) entry which is preliminary data.</text>
</comment>
<accession>A0A4Q1U237</accession>
<dbReference type="InterPro" id="IPR013785">
    <property type="entry name" value="Aldolase_TIM"/>
</dbReference>
<dbReference type="EMBL" id="MSSM01000016">
    <property type="protein sequence ID" value="RXT24717.1"/>
    <property type="molecule type" value="Genomic_DNA"/>
</dbReference>
<evidence type="ECO:0000313" key="1">
    <source>
        <dbReference type="EMBL" id="RXT24717.1"/>
    </source>
</evidence>
<protein>
    <submittedName>
        <fullName evidence="1">Dihydrodipicolinate synthase family protein</fullName>
    </submittedName>
</protein>
<reference evidence="1 2" key="1">
    <citation type="submission" date="2017-01" db="EMBL/GenBank/DDBJ databases">
        <title>Lactobacillus chiayiensis sp. nov., a lactic acid bacterium isolated from compost.</title>
        <authorList>
            <person name="Huang C.-H."/>
        </authorList>
    </citation>
    <scope>NUCLEOTIDE SEQUENCE [LARGE SCALE GENOMIC DNA]</scope>
    <source>
        <strain evidence="2">chh01</strain>
    </source>
</reference>
<dbReference type="AlphaFoldDB" id="A0A4Q1U237"/>
<dbReference type="Proteomes" id="UP000290475">
    <property type="component" value="Unassembled WGS sequence"/>
</dbReference>
<dbReference type="Gene3D" id="3.20.20.70">
    <property type="entry name" value="Aldolase class I"/>
    <property type="match status" value="1"/>
</dbReference>
<organism evidence="1 2">
    <name type="scientific">Lacticaseibacillus chiayiensis</name>
    <dbReference type="NCBI Taxonomy" id="2100821"/>
    <lineage>
        <taxon>Bacteria</taxon>
        <taxon>Bacillati</taxon>
        <taxon>Bacillota</taxon>
        <taxon>Bacilli</taxon>
        <taxon>Lactobacillales</taxon>
        <taxon>Lactobacillaceae</taxon>
        <taxon>Lacticaseibacillus</taxon>
    </lineage>
</organism>
<name>A0A4Q1U237_9LACO</name>
<gene>
    <name evidence="1" type="ORF">BVJ53_07310</name>
</gene>